<evidence type="ECO:0000256" key="3">
    <source>
        <dbReference type="ARBA" id="ARBA00008895"/>
    </source>
</evidence>
<protein>
    <recommendedName>
        <fullName evidence="10">Calcineurin-like phosphoesterase domain-containing protein</fullName>
    </recommendedName>
</protein>
<feature type="domain" description="Calcineurin-like phosphoesterase" evidence="10">
    <location>
        <begin position="8"/>
        <end position="63"/>
    </location>
</feature>
<reference evidence="11" key="1">
    <citation type="submission" date="2014-08" db="EMBL/GenBank/DDBJ databases">
        <authorList>
            <person name="Murali S."/>
            <person name="Richards S."/>
            <person name="Bandaranaike D."/>
            <person name="Bellair M."/>
            <person name="Blankenburg K."/>
            <person name="Chao H."/>
            <person name="Dinh H."/>
            <person name="Doddapaneni H."/>
            <person name="Dugan-Rocha S."/>
            <person name="Elkadiri S."/>
            <person name="Gnanaolivu R."/>
            <person name="Hughes D."/>
            <person name="Lee S."/>
            <person name="Li M."/>
            <person name="Ming W."/>
            <person name="Munidasa M."/>
            <person name="Muniz J."/>
            <person name="Nguyen L."/>
            <person name="Osuji N."/>
            <person name="Pu L.-L."/>
            <person name="Puazo M."/>
            <person name="Skinner E."/>
            <person name="Qu C."/>
            <person name="Quiroz J."/>
            <person name="Raj R."/>
            <person name="Weissenberger G."/>
            <person name="Xin Y."/>
            <person name="Zou X."/>
            <person name="Han Y."/>
            <person name="Worley K."/>
            <person name="Muzny D."/>
            <person name="Gibbs R."/>
        </authorList>
    </citation>
    <scope>NUCLEOTIDE SEQUENCE</scope>
    <source>
        <strain evidence="11">HAZT.00-mixed</strain>
        <tissue evidence="11">Whole organism</tissue>
    </source>
</reference>
<evidence type="ECO:0000256" key="5">
    <source>
        <dbReference type="ARBA" id="ARBA00022723"/>
    </source>
</evidence>
<dbReference type="InterPro" id="IPR033308">
    <property type="entry name" value="PGAP5/Cdc1/Ted1"/>
</dbReference>
<gene>
    <name evidence="11" type="ORF">HAZT_HAZT006988</name>
</gene>
<keyword evidence="7" id="KW-1133">Transmembrane helix</keyword>
<evidence type="ECO:0000256" key="1">
    <source>
        <dbReference type="ARBA" id="ARBA00001936"/>
    </source>
</evidence>
<dbReference type="SUPFAM" id="SSF56300">
    <property type="entry name" value="Metallo-dependent phosphatases"/>
    <property type="match status" value="1"/>
</dbReference>
<accession>A0A6A0GVL7</accession>
<organism evidence="11">
    <name type="scientific">Hyalella azteca</name>
    <name type="common">Amphipod</name>
    <dbReference type="NCBI Taxonomy" id="294128"/>
    <lineage>
        <taxon>Eukaryota</taxon>
        <taxon>Metazoa</taxon>
        <taxon>Ecdysozoa</taxon>
        <taxon>Arthropoda</taxon>
        <taxon>Crustacea</taxon>
        <taxon>Multicrustacea</taxon>
        <taxon>Malacostraca</taxon>
        <taxon>Eumalacostraca</taxon>
        <taxon>Peracarida</taxon>
        <taxon>Amphipoda</taxon>
        <taxon>Senticaudata</taxon>
        <taxon>Talitrida</taxon>
        <taxon>Talitroidea</taxon>
        <taxon>Hyalellidae</taxon>
        <taxon>Hyalella</taxon>
    </lineage>
</organism>
<evidence type="ECO:0000256" key="2">
    <source>
        <dbReference type="ARBA" id="ARBA00004141"/>
    </source>
</evidence>
<evidence type="ECO:0000256" key="6">
    <source>
        <dbReference type="ARBA" id="ARBA00022801"/>
    </source>
</evidence>
<comment type="cofactor">
    <cofactor evidence="1">
        <name>Mn(2+)</name>
        <dbReference type="ChEBI" id="CHEBI:29035"/>
    </cofactor>
</comment>
<comment type="similarity">
    <text evidence="3">Belongs to the metallophosphoesterase superfamily. MPPE1 family.</text>
</comment>
<evidence type="ECO:0000313" key="11">
    <source>
        <dbReference type="EMBL" id="KAA0189786.1"/>
    </source>
</evidence>
<keyword evidence="6" id="KW-0378">Hydrolase</keyword>
<keyword evidence="4" id="KW-0812">Transmembrane</keyword>
<dbReference type="GO" id="GO:0016787">
    <property type="term" value="F:hydrolase activity"/>
    <property type="evidence" value="ECO:0007669"/>
    <property type="project" value="UniProtKB-KW"/>
</dbReference>
<comment type="caution">
    <text evidence="11">The sequence shown here is derived from an EMBL/GenBank/DDBJ whole genome shotgun (WGS) entry which is preliminary data.</text>
</comment>
<dbReference type="PANTHER" id="PTHR13315:SF0">
    <property type="entry name" value="METALLOPHOSPHOESTERASE 1"/>
    <property type="match status" value="1"/>
</dbReference>
<evidence type="ECO:0000259" key="10">
    <source>
        <dbReference type="Pfam" id="PF00149"/>
    </source>
</evidence>
<dbReference type="GO" id="GO:0006506">
    <property type="term" value="P:GPI anchor biosynthetic process"/>
    <property type="evidence" value="ECO:0007669"/>
    <property type="project" value="InterPro"/>
</dbReference>
<evidence type="ECO:0000256" key="7">
    <source>
        <dbReference type="ARBA" id="ARBA00022989"/>
    </source>
</evidence>
<sequence length="197" mass="21743">MVTGLINYVGDLFDEGKWCSTEEFSEYVKRFSTIFALPNATQLIVVAGNHDIGFHYSINPALAGRFEVAFRTASVSAVSVRGVLFVGVNSMAMHGDDCFLCADATKKLKQLHKELQCRQGAGPCDAEAEKFLPADDGHAFSRPVLLQARSQWAARGERWSLDFVVITLSHIAAYLKHTSGWPALAVCETKRYQIVDI</sequence>
<dbReference type="Pfam" id="PF00149">
    <property type="entry name" value="Metallophos"/>
    <property type="match status" value="1"/>
</dbReference>
<reference evidence="11" key="3">
    <citation type="submission" date="2019-06" db="EMBL/GenBank/DDBJ databases">
        <authorList>
            <person name="Poynton C."/>
            <person name="Hasenbein S."/>
            <person name="Benoit J.B."/>
            <person name="Sepulveda M.S."/>
            <person name="Poelchau M.F."/>
            <person name="Murali S.C."/>
            <person name="Chen S."/>
            <person name="Glastad K.M."/>
            <person name="Werren J.H."/>
            <person name="Vineis J.H."/>
            <person name="Bowen J.L."/>
            <person name="Friedrich M."/>
            <person name="Jones J."/>
            <person name="Robertson H.M."/>
            <person name="Feyereisen R."/>
            <person name="Mechler-Hickson A."/>
            <person name="Mathers N."/>
            <person name="Lee C.E."/>
            <person name="Colbourne J.K."/>
            <person name="Biales A."/>
            <person name="Johnston J.S."/>
            <person name="Wellborn G.A."/>
            <person name="Rosendale A.J."/>
            <person name="Cridge A.G."/>
            <person name="Munoz-Torres M.C."/>
            <person name="Bain P.A."/>
            <person name="Manny A.R."/>
            <person name="Major K.M."/>
            <person name="Lambert F.N."/>
            <person name="Vulpe C.D."/>
            <person name="Tuck P."/>
            <person name="Blalock B.J."/>
            <person name="Lin Y.-Y."/>
            <person name="Smith M.E."/>
            <person name="Ochoa-Acuna H."/>
            <person name="Chen M.-J.M."/>
            <person name="Childers C.P."/>
            <person name="Qu J."/>
            <person name="Dugan S."/>
            <person name="Lee S.L."/>
            <person name="Chao H."/>
            <person name="Dinh H."/>
            <person name="Han Y."/>
            <person name="Doddapaneni H."/>
            <person name="Worley K.C."/>
            <person name="Muzny D.M."/>
            <person name="Gibbs R.A."/>
            <person name="Richards S."/>
        </authorList>
    </citation>
    <scope>NUCLEOTIDE SEQUENCE</scope>
    <source>
        <strain evidence="11">HAZT.00-mixed</strain>
        <tissue evidence="11">Whole organism</tissue>
    </source>
</reference>
<keyword evidence="9" id="KW-0464">Manganese</keyword>
<evidence type="ECO:0000256" key="8">
    <source>
        <dbReference type="ARBA" id="ARBA00023136"/>
    </source>
</evidence>
<dbReference type="GO" id="GO:0046872">
    <property type="term" value="F:metal ion binding"/>
    <property type="evidence" value="ECO:0007669"/>
    <property type="project" value="UniProtKB-KW"/>
</dbReference>
<dbReference type="InterPro" id="IPR029052">
    <property type="entry name" value="Metallo-depent_PP-like"/>
</dbReference>
<keyword evidence="8" id="KW-0472">Membrane</keyword>
<reference evidence="11" key="2">
    <citation type="journal article" date="2018" name="Environ. Sci. Technol.">
        <title>The Toxicogenome of Hyalella azteca: A Model for Sediment Ecotoxicology and Evolutionary Toxicology.</title>
        <authorList>
            <person name="Poynton H.C."/>
            <person name="Hasenbein S."/>
            <person name="Benoit J.B."/>
            <person name="Sepulveda M.S."/>
            <person name="Poelchau M.F."/>
            <person name="Hughes D.S.T."/>
            <person name="Murali S.C."/>
            <person name="Chen S."/>
            <person name="Glastad K.M."/>
            <person name="Goodisman M.A.D."/>
            <person name="Werren J.H."/>
            <person name="Vineis J.H."/>
            <person name="Bowen J.L."/>
            <person name="Friedrich M."/>
            <person name="Jones J."/>
            <person name="Robertson H.M."/>
            <person name="Feyereisen R."/>
            <person name="Mechler-Hickson A."/>
            <person name="Mathers N."/>
            <person name="Lee C.E."/>
            <person name="Colbourne J.K."/>
            <person name="Biales A."/>
            <person name="Johnston J.S."/>
            <person name="Wellborn G.A."/>
            <person name="Rosendale A.J."/>
            <person name="Cridge A.G."/>
            <person name="Munoz-Torres M.C."/>
            <person name="Bain P.A."/>
            <person name="Manny A.R."/>
            <person name="Major K.M."/>
            <person name="Lambert F.N."/>
            <person name="Vulpe C.D."/>
            <person name="Tuck P."/>
            <person name="Blalock B.J."/>
            <person name="Lin Y.Y."/>
            <person name="Smith M.E."/>
            <person name="Ochoa-Acuna H."/>
            <person name="Chen M.M."/>
            <person name="Childers C.P."/>
            <person name="Qu J."/>
            <person name="Dugan S."/>
            <person name="Lee S.L."/>
            <person name="Chao H."/>
            <person name="Dinh H."/>
            <person name="Han Y."/>
            <person name="Doddapaneni H."/>
            <person name="Worley K.C."/>
            <person name="Muzny D.M."/>
            <person name="Gibbs R.A."/>
            <person name="Richards S."/>
        </authorList>
    </citation>
    <scope>NUCLEOTIDE SEQUENCE</scope>
    <source>
        <strain evidence="11">HAZT.00-mixed</strain>
        <tissue evidence="11">Whole organism</tissue>
    </source>
</reference>
<name>A0A6A0GVL7_HYAAZ</name>
<dbReference type="Gene3D" id="3.60.21.10">
    <property type="match status" value="1"/>
</dbReference>
<dbReference type="InterPro" id="IPR004843">
    <property type="entry name" value="Calcineurin-like_PHP"/>
</dbReference>
<evidence type="ECO:0000256" key="4">
    <source>
        <dbReference type="ARBA" id="ARBA00022692"/>
    </source>
</evidence>
<dbReference type="Proteomes" id="UP000711488">
    <property type="component" value="Unassembled WGS sequence"/>
</dbReference>
<dbReference type="EMBL" id="JQDR03013331">
    <property type="protein sequence ID" value="KAA0189786.1"/>
    <property type="molecule type" value="Genomic_DNA"/>
</dbReference>
<dbReference type="GO" id="GO:0016020">
    <property type="term" value="C:membrane"/>
    <property type="evidence" value="ECO:0007669"/>
    <property type="project" value="UniProtKB-SubCell"/>
</dbReference>
<proteinExistence type="inferred from homology"/>
<dbReference type="AlphaFoldDB" id="A0A6A0GVL7"/>
<dbReference type="PANTHER" id="PTHR13315">
    <property type="entry name" value="METALLO PHOSPHOESTERASE RELATED"/>
    <property type="match status" value="1"/>
</dbReference>
<comment type="subcellular location">
    <subcellularLocation>
        <location evidence="2">Membrane</location>
        <topology evidence="2">Multi-pass membrane protein</topology>
    </subcellularLocation>
</comment>
<keyword evidence="5" id="KW-0479">Metal-binding</keyword>
<evidence type="ECO:0000256" key="9">
    <source>
        <dbReference type="ARBA" id="ARBA00023211"/>
    </source>
</evidence>